<evidence type="ECO:0000313" key="3">
    <source>
        <dbReference type="Proteomes" id="UP000241462"/>
    </source>
</evidence>
<sequence length="191" mass="21548">MPRHMSRRSTSEAVWLCGWCVVVVVVVVAANLSTKGACQQTKLFSCPALDQPRQRCPASRTTLPTTMAATTRTRSSTLQRDSKGATHISRSLPEQGRLFPRRTRLAETVLWPHSCRLLQHSVVRLQGKQDRIVASPEGRPAQMQTQMPDRNTAIPSRCVFWTVMPWQRGYVHLDDDHALHRRITGAILRCA</sequence>
<feature type="region of interest" description="Disordered" evidence="1">
    <location>
        <begin position="66"/>
        <end position="93"/>
    </location>
</feature>
<dbReference type="Proteomes" id="UP000241462">
    <property type="component" value="Unassembled WGS sequence"/>
</dbReference>
<dbReference type="EMBL" id="KZ678535">
    <property type="protein sequence ID" value="PSR80292.1"/>
    <property type="molecule type" value="Genomic_DNA"/>
</dbReference>
<protein>
    <submittedName>
        <fullName evidence="2">Uncharacterized protein</fullName>
    </submittedName>
</protein>
<dbReference type="InParanoid" id="A0A2T3A000"/>
<evidence type="ECO:0000313" key="2">
    <source>
        <dbReference type="EMBL" id="PSR80292.1"/>
    </source>
</evidence>
<proteinExistence type="predicted"/>
<evidence type="ECO:0000256" key="1">
    <source>
        <dbReference type="SAM" id="MobiDB-lite"/>
    </source>
</evidence>
<gene>
    <name evidence="2" type="ORF">BD289DRAFT_70969</name>
</gene>
<organism evidence="2 3">
    <name type="scientific">Coniella lustricola</name>
    <dbReference type="NCBI Taxonomy" id="2025994"/>
    <lineage>
        <taxon>Eukaryota</taxon>
        <taxon>Fungi</taxon>
        <taxon>Dikarya</taxon>
        <taxon>Ascomycota</taxon>
        <taxon>Pezizomycotina</taxon>
        <taxon>Sordariomycetes</taxon>
        <taxon>Sordariomycetidae</taxon>
        <taxon>Diaporthales</taxon>
        <taxon>Schizoparmaceae</taxon>
        <taxon>Coniella</taxon>
    </lineage>
</organism>
<reference evidence="2 3" key="1">
    <citation type="journal article" date="2018" name="Mycol. Prog.">
        <title>Coniella lustricola, a new species from submerged detritus.</title>
        <authorList>
            <person name="Raudabaugh D.B."/>
            <person name="Iturriaga T."/>
            <person name="Carver A."/>
            <person name="Mondo S."/>
            <person name="Pangilinan J."/>
            <person name="Lipzen A."/>
            <person name="He G."/>
            <person name="Amirebrahimi M."/>
            <person name="Grigoriev I.V."/>
            <person name="Miller A.N."/>
        </authorList>
    </citation>
    <scope>NUCLEOTIDE SEQUENCE [LARGE SCALE GENOMIC DNA]</scope>
    <source>
        <strain evidence="2 3">B22-T-1</strain>
    </source>
</reference>
<keyword evidence="3" id="KW-1185">Reference proteome</keyword>
<dbReference type="AlphaFoldDB" id="A0A2T3A000"/>
<feature type="compositionally biased region" description="Low complexity" evidence="1">
    <location>
        <begin position="66"/>
        <end position="78"/>
    </location>
</feature>
<name>A0A2T3A000_9PEZI</name>
<accession>A0A2T3A000</accession>